<dbReference type="GO" id="GO:0006281">
    <property type="term" value="P:DNA repair"/>
    <property type="evidence" value="ECO:0007669"/>
    <property type="project" value="InterPro"/>
</dbReference>
<dbReference type="InterPro" id="IPR026832">
    <property type="entry name" value="Asteroid"/>
</dbReference>
<reference evidence="3 4" key="1">
    <citation type="journal article" date="2021" name="J. Hered.">
        <title>A chromosome-level genome assembly of the parasitoid wasp, Cotesia glomerata (Hymenoptera: Braconidae).</title>
        <authorList>
            <person name="Pinto B.J."/>
            <person name="Weis J.J."/>
            <person name="Gamble T."/>
            <person name="Ode P.J."/>
            <person name="Paul R."/>
            <person name="Zaspel J.M."/>
        </authorList>
    </citation>
    <scope>NUCLEOTIDE SEQUENCE [LARGE SCALE GENOMIC DNA]</scope>
    <source>
        <strain evidence="3">CgM1</strain>
    </source>
</reference>
<dbReference type="InterPro" id="IPR020588">
    <property type="entry name" value="RecA_ATP-bd"/>
</dbReference>
<dbReference type="SUPFAM" id="SSF88723">
    <property type="entry name" value="PIN domain-like"/>
    <property type="match status" value="1"/>
</dbReference>
<accession>A0AAV7ISM9</accession>
<proteinExistence type="inferred from homology"/>
<gene>
    <name evidence="3" type="ORF">KQX54_012606</name>
</gene>
<dbReference type="EMBL" id="JAHXZJ010001119">
    <property type="protein sequence ID" value="KAH0554767.1"/>
    <property type="molecule type" value="Genomic_DNA"/>
</dbReference>
<comment type="similarity">
    <text evidence="1">Belongs to the asteroid family.</text>
</comment>
<dbReference type="Pfam" id="PF08423">
    <property type="entry name" value="Rad51"/>
    <property type="match status" value="1"/>
</dbReference>
<protein>
    <recommendedName>
        <fullName evidence="2">RecA family profile 1 domain-containing protein</fullName>
    </recommendedName>
</protein>
<dbReference type="GO" id="GO:0003677">
    <property type="term" value="F:DNA binding"/>
    <property type="evidence" value="ECO:0007669"/>
    <property type="project" value="InterPro"/>
</dbReference>
<evidence type="ECO:0000313" key="3">
    <source>
        <dbReference type="EMBL" id="KAH0554767.1"/>
    </source>
</evidence>
<dbReference type="InterPro" id="IPR013632">
    <property type="entry name" value="Rad51_C"/>
</dbReference>
<dbReference type="SUPFAM" id="SSF52540">
    <property type="entry name" value="P-loop containing nucleoside triphosphate hydrolases"/>
    <property type="match status" value="1"/>
</dbReference>
<dbReference type="Gene3D" id="3.40.50.300">
    <property type="entry name" value="P-loop containing nucleotide triphosphate hydrolases"/>
    <property type="match status" value="2"/>
</dbReference>
<keyword evidence="4" id="KW-1185">Reference proteome</keyword>
<dbReference type="PROSITE" id="PS50162">
    <property type="entry name" value="RECA_2"/>
    <property type="match status" value="1"/>
</dbReference>
<dbReference type="PANTHER" id="PTHR15665">
    <property type="entry name" value="ASTEROID PROTEIN"/>
    <property type="match status" value="1"/>
</dbReference>
<dbReference type="Proteomes" id="UP000826195">
    <property type="component" value="Unassembled WGS sequence"/>
</dbReference>
<dbReference type="GO" id="GO:0140664">
    <property type="term" value="F:ATP-dependent DNA damage sensor activity"/>
    <property type="evidence" value="ECO:0007669"/>
    <property type="project" value="InterPro"/>
</dbReference>
<dbReference type="InterPro" id="IPR029060">
    <property type="entry name" value="PIN-like_dom_sf"/>
</dbReference>
<dbReference type="PANTHER" id="PTHR15665:SF1">
    <property type="entry name" value="PROTEIN ASTEROID HOMOLOG 1"/>
    <property type="match status" value="1"/>
</dbReference>
<dbReference type="GO" id="GO:0005524">
    <property type="term" value="F:ATP binding"/>
    <property type="evidence" value="ECO:0007669"/>
    <property type="project" value="InterPro"/>
</dbReference>
<evidence type="ECO:0000259" key="2">
    <source>
        <dbReference type="PROSITE" id="PS50162"/>
    </source>
</evidence>
<name>A0AAV7ISM9_COTGL</name>
<sequence>MLRPLASLHNFSEEIIDNFHKNGYFFVEDIDNSPEIIERFVNVKVMKNFMIPPLTLLALDHWQAELEYQKLSSSSKLLDKILDGGFQCGTITELCGAQGSGKTQICFQACLHVQLSRELGGLNGRALYIDTRNAFSLQRINDYYFDAYELANTKLVIDGASLNAQLYCNKTYGDSIFSGDYDQIAHCVTRFFEDLLRCNVEPLVIIDGGWESKKYHTLIGRFKDRLNSASIINFNNNHRTFLFPMLLHDVFVDVMNKMEIKYYMCTFEADESAAAIARVLNCPVLSYDSDFYIYGVMYIPFNTLDRYIVRYGKGYIKRCKIYRIEKLLNKFKGLDITLLPLASILLGNDYINSKVFNKFFSELRILKQRVTNYQQLKIDRIFNWLKHHTLNDAMNKIVKHVSKNQYQRVVEKMETIINTYLNISTHMLAPLGFDQQFIENIVKNTSIYKFEKQEVKELDIHNLNSLNNKYTEEDNTYEDDNTETNHEDINNDATCKLPIIPDETFADSLPEWFMKDHSNGKFPLYFINIISHHVYILPVQIESMYYPSAHEISMPIITKICSLLTTMNSNVNQKENVVMKLITRENDEMTKVHLNIPKSSVTLENLGVVNEEVRKKIIDETAEIEEIYHLEEVPSSWKLYIAVILYWMKQNSEPQRTQLHLDCLLVSMLLGIIDKKVGFQRSKDKFQRKFADNLVHIQETRRLKKLSTEVGSSILANLINETSKEDCIASLPFFLEHLQIGKDLRMYPDKFDSDIVHVFSQFQSCLRHIMHLNALVGCIYETPSIGDFFNGTLLYHFYNNFKTRNDIEAYVSTRLKNAPNLLKIFQILRKKIIDILNSCEVKIYEDLIEGYKKLYPRLKISNDLMAQNIQIATLGKLEELSTTIEKLKNTLVNQTKNNLIRLIIIDSLSFLIMSVEEPSLRVRLYLNILDELQKLASKYNIAVITKLNNYA</sequence>
<feature type="domain" description="RecA family profile 1" evidence="2">
    <location>
        <begin position="67"/>
        <end position="140"/>
    </location>
</feature>
<evidence type="ECO:0000313" key="4">
    <source>
        <dbReference type="Proteomes" id="UP000826195"/>
    </source>
</evidence>
<organism evidence="3 4">
    <name type="scientific">Cotesia glomerata</name>
    <name type="common">Lepidopteran parasitic wasp</name>
    <name type="synonym">Apanteles glomeratus</name>
    <dbReference type="NCBI Taxonomy" id="32391"/>
    <lineage>
        <taxon>Eukaryota</taxon>
        <taxon>Metazoa</taxon>
        <taxon>Ecdysozoa</taxon>
        <taxon>Arthropoda</taxon>
        <taxon>Hexapoda</taxon>
        <taxon>Insecta</taxon>
        <taxon>Pterygota</taxon>
        <taxon>Neoptera</taxon>
        <taxon>Endopterygota</taxon>
        <taxon>Hymenoptera</taxon>
        <taxon>Apocrita</taxon>
        <taxon>Ichneumonoidea</taxon>
        <taxon>Braconidae</taxon>
        <taxon>Microgastrinae</taxon>
        <taxon>Cotesia</taxon>
    </lineage>
</organism>
<dbReference type="AlphaFoldDB" id="A0AAV7ISM9"/>
<comment type="caution">
    <text evidence="3">The sequence shown here is derived from an EMBL/GenBank/DDBJ whole genome shotgun (WGS) entry which is preliminary data.</text>
</comment>
<evidence type="ECO:0000256" key="1">
    <source>
        <dbReference type="ARBA" id="ARBA00007398"/>
    </source>
</evidence>
<dbReference type="InterPro" id="IPR027417">
    <property type="entry name" value="P-loop_NTPase"/>
</dbReference>